<comment type="caution">
    <text evidence="2">The sequence shown here is derived from an EMBL/GenBank/DDBJ whole genome shotgun (WGS) entry which is preliminary data.</text>
</comment>
<sequence length="195" mass="21852">MVDVSDVSVAYDRIFNFVVFRHHLIHFYLPCPEMRHEGKAGAKMLVRAQYRCEGEACGASEAELPAGAAPVPAVPKVTLTGAEAQLAKNVDEQFLKDLMSADILYILSQLDIQLEGRSAVDHIPKGLSTLSQFLLYRQQLLENPYPDQWVMAPWQALRTNAGRASLIRKYQQAYQQEEGPKPFKASPPLPLQMDL</sequence>
<evidence type="ECO:0000313" key="2">
    <source>
        <dbReference type="EMBL" id="OLP75772.1"/>
    </source>
</evidence>
<keyword evidence="3" id="KW-1185">Reference proteome</keyword>
<name>A0A1Q9BYL7_SYMMI</name>
<feature type="compositionally biased region" description="Pro residues" evidence="1">
    <location>
        <begin position="185"/>
        <end position="195"/>
    </location>
</feature>
<protein>
    <submittedName>
        <fullName evidence="2">Uncharacterized protein</fullName>
    </submittedName>
</protein>
<dbReference type="Proteomes" id="UP000186817">
    <property type="component" value="Unassembled WGS sequence"/>
</dbReference>
<feature type="region of interest" description="Disordered" evidence="1">
    <location>
        <begin position="175"/>
        <end position="195"/>
    </location>
</feature>
<dbReference type="AlphaFoldDB" id="A0A1Q9BYL7"/>
<proteinExistence type="predicted"/>
<gene>
    <name evidence="2" type="ORF">AK812_SmicGene44381</name>
</gene>
<accession>A0A1Q9BYL7</accession>
<evidence type="ECO:0000256" key="1">
    <source>
        <dbReference type="SAM" id="MobiDB-lite"/>
    </source>
</evidence>
<reference evidence="2 3" key="1">
    <citation type="submission" date="2016-02" db="EMBL/GenBank/DDBJ databases">
        <title>Genome analysis of coral dinoflagellate symbionts highlights evolutionary adaptations to a symbiotic lifestyle.</title>
        <authorList>
            <person name="Aranda M."/>
            <person name="Li Y."/>
            <person name="Liew Y.J."/>
            <person name="Baumgarten S."/>
            <person name="Simakov O."/>
            <person name="Wilson M."/>
            <person name="Piel J."/>
            <person name="Ashoor H."/>
            <person name="Bougouffa S."/>
            <person name="Bajic V.B."/>
            <person name="Ryu T."/>
            <person name="Ravasi T."/>
            <person name="Bayer T."/>
            <person name="Micklem G."/>
            <person name="Kim H."/>
            <person name="Bhak J."/>
            <person name="Lajeunesse T.C."/>
            <person name="Voolstra C.R."/>
        </authorList>
    </citation>
    <scope>NUCLEOTIDE SEQUENCE [LARGE SCALE GENOMIC DNA]</scope>
    <source>
        <strain evidence="2 3">CCMP2467</strain>
    </source>
</reference>
<evidence type="ECO:0000313" key="3">
    <source>
        <dbReference type="Proteomes" id="UP000186817"/>
    </source>
</evidence>
<dbReference type="EMBL" id="LSRX01002286">
    <property type="protein sequence ID" value="OLP75772.1"/>
    <property type="molecule type" value="Genomic_DNA"/>
</dbReference>
<organism evidence="2 3">
    <name type="scientific">Symbiodinium microadriaticum</name>
    <name type="common">Dinoflagellate</name>
    <name type="synonym">Zooxanthella microadriatica</name>
    <dbReference type="NCBI Taxonomy" id="2951"/>
    <lineage>
        <taxon>Eukaryota</taxon>
        <taxon>Sar</taxon>
        <taxon>Alveolata</taxon>
        <taxon>Dinophyceae</taxon>
        <taxon>Suessiales</taxon>
        <taxon>Symbiodiniaceae</taxon>
        <taxon>Symbiodinium</taxon>
    </lineage>
</organism>